<dbReference type="PANTHER" id="PTHR43478:SF1">
    <property type="entry name" value="NA+_H+ ANTIPORTER NHAC-LIKE C-TERMINAL DOMAIN-CONTAINING PROTEIN"/>
    <property type="match status" value="1"/>
</dbReference>
<feature type="transmembrane region" description="Helical" evidence="6">
    <location>
        <begin position="459"/>
        <end position="480"/>
    </location>
</feature>
<keyword evidence="2" id="KW-1003">Cell membrane</keyword>
<evidence type="ECO:0000259" key="8">
    <source>
        <dbReference type="Pfam" id="PF03553"/>
    </source>
</evidence>
<evidence type="ECO:0000256" key="1">
    <source>
        <dbReference type="ARBA" id="ARBA00004651"/>
    </source>
</evidence>
<feature type="transmembrane region" description="Helical" evidence="6">
    <location>
        <begin position="264"/>
        <end position="287"/>
    </location>
</feature>
<evidence type="ECO:0000256" key="6">
    <source>
        <dbReference type="SAM" id="Phobius"/>
    </source>
</evidence>
<evidence type="ECO:0000256" key="7">
    <source>
        <dbReference type="SAM" id="SignalP"/>
    </source>
</evidence>
<dbReference type="RefSeq" id="WP_096428329.1">
    <property type="nucleotide sequence ID" value="NZ_AP018042.1"/>
</dbReference>
<feature type="chain" id="PRO_5012282097" description="Na+/H+ antiporter NhaC-like C-terminal domain-containing protein" evidence="7">
    <location>
        <begin position="24"/>
        <end position="648"/>
    </location>
</feature>
<evidence type="ECO:0000256" key="5">
    <source>
        <dbReference type="ARBA" id="ARBA00023136"/>
    </source>
</evidence>
<dbReference type="GO" id="GO:0005886">
    <property type="term" value="C:plasma membrane"/>
    <property type="evidence" value="ECO:0007669"/>
    <property type="project" value="UniProtKB-SubCell"/>
</dbReference>
<feature type="transmembrane region" description="Helical" evidence="6">
    <location>
        <begin position="627"/>
        <end position="644"/>
    </location>
</feature>
<proteinExistence type="predicted"/>
<feature type="transmembrane region" description="Helical" evidence="6">
    <location>
        <begin position="427"/>
        <end position="447"/>
    </location>
</feature>
<feature type="transmembrane region" description="Helical" evidence="6">
    <location>
        <begin position="114"/>
        <end position="133"/>
    </location>
</feature>
<accession>A0A1Y1CH56</accession>
<dbReference type="EMBL" id="AP018042">
    <property type="protein sequence ID" value="BAX79423.1"/>
    <property type="molecule type" value="Genomic_DNA"/>
</dbReference>
<feature type="transmembrane region" description="Helical" evidence="6">
    <location>
        <begin position="492"/>
        <end position="518"/>
    </location>
</feature>
<keyword evidence="5 6" id="KW-0472">Membrane</keyword>
<protein>
    <recommendedName>
        <fullName evidence="8">Na+/H+ antiporter NhaC-like C-terminal domain-containing protein</fullName>
    </recommendedName>
</protein>
<evidence type="ECO:0000313" key="10">
    <source>
        <dbReference type="Proteomes" id="UP000218267"/>
    </source>
</evidence>
<dbReference type="AlphaFoldDB" id="A0A1Y1CH56"/>
<evidence type="ECO:0000256" key="2">
    <source>
        <dbReference type="ARBA" id="ARBA00022475"/>
    </source>
</evidence>
<feature type="transmembrane region" description="Helical" evidence="6">
    <location>
        <begin position="530"/>
        <end position="548"/>
    </location>
</feature>
<evidence type="ECO:0000256" key="4">
    <source>
        <dbReference type="ARBA" id="ARBA00022989"/>
    </source>
</evidence>
<evidence type="ECO:0000256" key="3">
    <source>
        <dbReference type="ARBA" id="ARBA00022692"/>
    </source>
</evidence>
<dbReference type="PANTHER" id="PTHR43478">
    <property type="entry name" value="NA+/H+ ANTIPORTER-RELATED"/>
    <property type="match status" value="1"/>
</dbReference>
<name>A0A1Y1CH56_9BACT</name>
<feature type="signal peptide" evidence="7">
    <location>
        <begin position="1"/>
        <end position="23"/>
    </location>
</feature>
<feature type="transmembrane region" description="Helical" evidence="6">
    <location>
        <begin position="603"/>
        <end position="621"/>
    </location>
</feature>
<evidence type="ECO:0000313" key="9">
    <source>
        <dbReference type="EMBL" id="BAX79423.1"/>
    </source>
</evidence>
<keyword evidence="7" id="KW-0732">Signal</keyword>
<keyword evidence="4 6" id="KW-1133">Transmembrane helix</keyword>
<keyword evidence="3 6" id="KW-0812">Transmembrane</keyword>
<dbReference type="Pfam" id="PF03553">
    <property type="entry name" value="Na_H_antiporter"/>
    <property type="match status" value="1"/>
</dbReference>
<comment type="subcellular location">
    <subcellularLocation>
        <location evidence="1">Cell membrane</location>
        <topology evidence="1">Multi-pass membrane protein</topology>
    </subcellularLocation>
</comment>
<feature type="domain" description="Na+/H+ antiporter NhaC-like C-terminal" evidence="8">
    <location>
        <begin position="281"/>
        <end position="612"/>
    </location>
</feature>
<keyword evidence="10" id="KW-1185">Reference proteome</keyword>
<organism evidence="9 10">
    <name type="scientific">Labilibaculum antarcticum</name>
    <dbReference type="NCBI Taxonomy" id="1717717"/>
    <lineage>
        <taxon>Bacteria</taxon>
        <taxon>Pseudomonadati</taxon>
        <taxon>Bacteroidota</taxon>
        <taxon>Bacteroidia</taxon>
        <taxon>Marinilabiliales</taxon>
        <taxon>Marinifilaceae</taxon>
        <taxon>Labilibaculum</taxon>
    </lineage>
</organism>
<feature type="transmembrane region" description="Helical" evidence="6">
    <location>
        <begin position="140"/>
        <end position="164"/>
    </location>
</feature>
<feature type="transmembrane region" description="Helical" evidence="6">
    <location>
        <begin position="184"/>
        <end position="202"/>
    </location>
</feature>
<dbReference type="Proteomes" id="UP000218267">
    <property type="component" value="Chromosome"/>
</dbReference>
<feature type="transmembrane region" description="Helical" evidence="6">
    <location>
        <begin position="316"/>
        <end position="332"/>
    </location>
</feature>
<feature type="transmembrane region" description="Helical" evidence="6">
    <location>
        <begin position="378"/>
        <end position="401"/>
    </location>
</feature>
<dbReference type="InterPro" id="IPR018461">
    <property type="entry name" value="Na/H_Antiport_NhaC-like_C"/>
</dbReference>
<sequence>MHKRINSTLLLFLFSLLPFLTQASNQAYNEALEELRVELPKIIVADIPTKIKISIDKEKSSINENDSIWVRVNTQNILAKVENRQVVFHHIFKKKRVLQISFQNKNYSRVINPIPLWLSILPPLIAILMALFFKEVFSALFVGLFSGTLLIYSYQEASIFTAFFKSIFAISDTYILQSLADTGHISIILFSMLIGAMVNLITKNGGMQGIVNKLSKFASSPRSGQFVTWFLGVLIFFDDYANTLIVGNTMRPVTDRLKISREKLAYIVDSTAAPVASIAMITTWIGIELSYIQSATVQINITESPYSIFLNSLPTRFYPFFTLFFILMLIILKKDFGPMLKAEQKCRKESNSSDSSEPVMVSSELKEIEIDKDTPTRWYNAGIPVLIVILGTFAGLVYTGWDANIWNDTNLAFGKKLSHIIGASDSYLALLWSSLSAVLVAMALTLSQRILSLGKAIDALVSGFKTMLTAILILVLAWALADITKDMHTADFISNTLIASNVSPFLLPSFTFILSALIAFSTGSSWGTMAILYPLILPASWALCHSAGMNDLESMNIFYITVSAILAGSVLGDHCSPISDTTILSSLASSCNHIEHVRTQLPYALTVGFVSIFAGLLPAAYGVPSWILIPVGFTLLYLIVKYAGKKTE</sequence>
<gene>
    <name evidence="9" type="ORF">ALGA_1037</name>
</gene>
<dbReference type="OrthoDB" id="9762978at2"/>
<dbReference type="KEGG" id="mbas:ALGA_1037"/>
<reference evidence="9 10" key="1">
    <citation type="journal article" date="2018" name="Mar. Genomics">
        <title>Complete genome sequence of Marinifilaceae bacterium strain SPP2, isolated from the Antarctic marine sediment.</title>
        <authorList>
            <person name="Watanabe M."/>
            <person name="Kojima H."/>
            <person name="Fukui M."/>
        </authorList>
    </citation>
    <scope>NUCLEOTIDE SEQUENCE [LARGE SCALE GENOMIC DNA]</scope>
    <source>
        <strain evidence="9 10">SPP2</strain>
    </source>
</reference>
<reference evidence="10" key="2">
    <citation type="journal article" date="2020" name="Antonie Van Leeuwenhoek">
        <title>Labilibaculum antarcticum sp. nov., a novel facultative anaerobic, psychrotorelant bacterium isolated from marine sediment of Antarctica.</title>
        <authorList>
            <person name="Watanabe M."/>
            <person name="Kojima H."/>
            <person name="Fukui M."/>
        </authorList>
    </citation>
    <scope>NUCLEOTIDE SEQUENCE [LARGE SCALE GENOMIC DNA]</scope>
    <source>
        <strain evidence="10">SPP2</strain>
    </source>
</reference>
<feature type="transmembrane region" description="Helical" evidence="6">
    <location>
        <begin position="554"/>
        <end position="572"/>
    </location>
</feature>